<sequence length="586" mass="67202">MDDEEHLSTNLASPSRTFIPPAASTPIKLLPTKSIAISPIIEQSMQTKESTTSPLIKFIDTISHAMNKSLSHPLSEHEERLASRLVQRKLYDGPQKRKTLLKIKTRGQPLTYMKVAVPRKCSQNVGATTLKKRARLMHSARRVVDSKMDVELGLIPQTRRQQVINKVNVSKKLLIGRRQGLILKETLGLSIRKARLMCQQLRELGVFIEGEASQRALAKGIIQDFVNVREKIFHKEDCSDITTVPYTRINRIPAFVKEHLTQMKEKNVLTWHNMHIPKDQIWVKIGGDHGKNLLKLTLEIANTETPNSQRNTVVIAMAAVKDSYQNLQTFLDGGLKQDIQELMDEFWDDKRIHVTLNGDYEFICKMYGISGAQGTHPCVWCLTTKQAMQIPSETHTLRTLEQITEDHNKFINEQKGNKKEVHKYYNCLHSPLLPIPLENVVPPYLHIMLGITWRHHVLLKREAHRLDLQIVSQNAKHATERGSEIKKFGKQWDRVEKLRAQLDLLEHHITFAESETEKEMFGTYFEKVDQELESINYIELEENTGPIALSLNKILTKHRVSSQPYQGVHLLATTATNMCQQRFMNA</sequence>
<accession>A0AAV4AY17</accession>
<proteinExistence type="predicted"/>
<evidence type="ECO:0000313" key="2">
    <source>
        <dbReference type="Proteomes" id="UP000735302"/>
    </source>
</evidence>
<evidence type="ECO:0000313" key="1">
    <source>
        <dbReference type="EMBL" id="GFO12155.1"/>
    </source>
</evidence>
<dbReference type="PANTHER" id="PTHR31424">
    <property type="entry name" value="PROTEIN CBG23806"/>
    <property type="match status" value="1"/>
</dbReference>
<reference evidence="1 2" key="1">
    <citation type="journal article" date="2021" name="Elife">
        <title>Chloroplast acquisition without the gene transfer in kleptoplastic sea slugs, Plakobranchus ocellatus.</title>
        <authorList>
            <person name="Maeda T."/>
            <person name="Takahashi S."/>
            <person name="Yoshida T."/>
            <person name="Shimamura S."/>
            <person name="Takaki Y."/>
            <person name="Nagai Y."/>
            <person name="Toyoda A."/>
            <person name="Suzuki Y."/>
            <person name="Arimoto A."/>
            <person name="Ishii H."/>
            <person name="Satoh N."/>
            <person name="Nishiyama T."/>
            <person name="Hasebe M."/>
            <person name="Maruyama T."/>
            <person name="Minagawa J."/>
            <person name="Obokata J."/>
            <person name="Shigenobu S."/>
        </authorList>
    </citation>
    <scope>NUCLEOTIDE SEQUENCE [LARGE SCALE GENOMIC DNA]</scope>
</reference>
<gene>
    <name evidence="1" type="ORF">PoB_003866000</name>
</gene>
<dbReference type="InterPro" id="IPR009689">
    <property type="entry name" value="DUF1280"/>
</dbReference>
<dbReference type="Proteomes" id="UP000735302">
    <property type="component" value="Unassembled WGS sequence"/>
</dbReference>
<keyword evidence="2" id="KW-1185">Reference proteome</keyword>
<dbReference type="AlphaFoldDB" id="A0AAV4AY17"/>
<comment type="caution">
    <text evidence="1">The sequence shown here is derived from an EMBL/GenBank/DDBJ whole genome shotgun (WGS) entry which is preliminary data.</text>
</comment>
<dbReference type="EMBL" id="BLXT01004371">
    <property type="protein sequence ID" value="GFO12155.1"/>
    <property type="molecule type" value="Genomic_DNA"/>
</dbReference>
<protein>
    <submittedName>
        <fullName evidence="1">Amine oxidase</fullName>
    </submittedName>
</protein>
<organism evidence="1 2">
    <name type="scientific">Plakobranchus ocellatus</name>
    <dbReference type="NCBI Taxonomy" id="259542"/>
    <lineage>
        <taxon>Eukaryota</taxon>
        <taxon>Metazoa</taxon>
        <taxon>Spiralia</taxon>
        <taxon>Lophotrochozoa</taxon>
        <taxon>Mollusca</taxon>
        <taxon>Gastropoda</taxon>
        <taxon>Heterobranchia</taxon>
        <taxon>Euthyneura</taxon>
        <taxon>Panpulmonata</taxon>
        <taxon>Sacoglossa</taxon>
        <taxon>Placobranchoidea</taxon>
        <taxon>Plakobranchidae</taxon>
        <taxon>Plakobranchus</taxon>
    </lineage>
</organism>
<name>A0AAV4AY17_9GAST</name>
<dbReference type="Pfam" id="PF06918">
    <property type="entry name" value="DUF1280"/>
    <property type="match status" value="1"/>
</dbReference>